<accession>A0A0P1BKW8</accession>
<dbReference type="AlphaFoldDB" id="A0A0P1BKW8"/>
<feature type="transmembrane region" description="Helical" evidence="2">
    <location>
        <begin position="847"/>
        <end position="869"/>
    </location>
</feature>
<keyword evidence="2" id="KW-0812">Transmembrane</keyword>
<dbReference type="GO" id="GO:0016020">
    <property type="term" value="C:membrane"/>
    <property type="evidence" value="ECO:0007669"/>
    <property type="project" value="InterPro"/>
</dbReference>
<feature type="compositionally biased region" description="Polar residues" evidence="1">
    <location>
        <begin position="413"/>
        <end position="437"/>
    </location>
</feature>
<dbReference type="PANTHER" id="PTHR21535">
    <property type="entry name" value="MAGNESIUM AND COBALT TRANSPORT PROTEIN/MITOCHONDRIAL IMPORT INNER MEMBRANE TRANSLOCASE SUBUNIT TIM8"/>
    <property type="match status" value="1"/>
</dbReference>
<dbReference type="EMBL" id="CCYA01000254">
    <property type="protein sequence ID" value="CEH17284.1"/>
    <property type="molecule type" value="Genomic_DNA"/>
</dbReference>
<dbReference type="Pfam" id="PF01544">
    <property type="entry name" value="CorA"/>
    <property type="match status" value="1"/>
</dbReference>
<dbReference type="Proteomes" id="UP000054845">
    <property type="component" value="Unassembled WGS sequence"/>
</dbReference>
<evidence type="ECO:0000313" key="4">
    <source>
        <dbReference type="Proteomes" id="UP000054845"/>
    </source>
</evidence>
<feature type="compositionally biased region" description="Basic and acidic residues" evidence="1">
    <location>
        <begin position="125"/>
        <end position="138"/>
    </location>
</feature>
<reference evidence="3 4" key="1">
    <citation type="submission" date="2014-09" db="EMBL/GenBank/DDBJ databases">
        <authorList>
            <person name="Magalhaes I.L.F."/>
            <person name="Oliveira U."/>
            <person name="Santos F.R."/>
            <person name="Vidigal T.H.D.A."/>
            <person name="Brescovit A.D."/>
            <person name="Santos A.J."/>
        </authorList>
    </citation>
    <scope>NUCLEOTIDE SEQUENCE [LARGE SCALE GENOMIC DNA]</scope>
</reference>
<feature type="transmembrane region" description="Helical" evidence="2">
    <location>
        <begin position="889"/>
        <end position="912"/>
    </location>
</feature>
<feature type="region of interest" description="Disordered" evidence="1">
    <location>
        <begin position="1"/>
        <end position="50"/>
    </location>
</feature>
<dbReference type="InterPro" id="IPR045861">
    <property type="entry name" value="CorA_cytoplasmic_dom"/>
</dbReference>
<dbReference type="GO" id="GO:0010961">
    <property type="term" value="P:intracellular magnesium ion homeostasis"/>
    <property type="evidence" value="ECO:0007669"/>
    <property type="project" value="TreeGrafter"/>
</dbReference>
<feature type="transmembrane region" description="Helical" evidence="2">
    <location>
        <begin position="528"/>
        <end position="546"/>
    </location>
</feature>
<dbReference type="OrthoDB" id="29879at2759"/>
<feature type="region of interest" description="Disordered" evidence="1">
    <location>
        <begin position="276"/>
        <end position="335"/>
    </location>
</feature>
<feature type="region of interest" description="Disordered" evidence="1">
    <location>
        <begin position="413"/>
        <end position="503"/>
    </location>
</feature>
<name>A0A0P1BKW8_9BASI</name>
<feature type="compositionally biased region" description="Low complexity" evidence="1">
    <location>
        <begin position="186"/>
        <end position="204"/>
    </location>
</feature>
<evidence type="ECO:0000256" key="1">
    <source>
        <dbReference type="SAM" id="MobiDB-lite"/>
    </source>
</evidence>
<feature type="region of interest" description="Disordered" evidence="1">
    <location>
        <begin position="181"/>
        <end position="261"/>
    </location>
</feature>
<protein>
    <submittedName>
        <fullName evidence="3">Uncharacterized protein</fullName>
    </submittedName>
</protein>
<dbReference type="STRING" id="401625.A0A0P1BKW8"/>
<dbReference type="SUPFAM" id="SSF143865">
    <property type="entry name" value="CorA soluble domain-like"/>
    <property type="match status" value="2"/>
</dbReference>
<feature type="compositionally biased region" description="Basic and acidic residues" evidence="1">
    <location>
        <begin position="105"/>
        <end position="117"/>
    </location>
</feature>
<dbReference type="GO" id="GO:0015095">
    <property type="term" value="F:magnesium ion transmembrane transporter activity"/>
    <property type="evidence" value="ECO:0007669"/>
    <property type="project" value="TreeGrafter"/>
</dbReference>
<keyword evidence="2" id="KW-0472">Membrane</keyword>
<dbReference type="InterPro" id="IPR002523">
    <property type="entry name" value="MgTranspt_CorA/ZnTranspt_ZntB"/>
</dbReference>
<dbReference type="Gene3D" id="3.30.460.20">
    <property type="entry name" value="CorA soluble domain-like"/>
    <property type="match status" value="1"/>
</dbReference>
<keyword evidence="2" id="KW-1133">Transmembrane helix</keyword>
<evidence type="ECO:0000313" key="3">
    <source>
        <dbReference type="EMBL" id="CEH17284.1"/>
    </source>
</evidence>
<dbReference type="PANTHER" id="PTHR21535:SF90">
    <property type="entry name" value="CORA METAL ION TRANSPORTER"/>
    <property type="match status" value="1"/>
</dbReference>
<proteinExistence type="predicted"/>
<dbReference type="Gene3D" id="1.20.58.340">
    <property type="entry name" value="Magnesium transport protein CorA, transmembrane region"/>
    <property type="match status" value="2"/>
</dbReference>
<feature type="compositionally biased region" description="Low complexity" evidence="1">
    <location>
        <begin position="284"/>
        <end position="293"/>
    </location>
</feature>
<feature type="region of interest" description="Disordered" evidence="1">
    <location>
        <begin position="105"/>
        <end position="161"/>
    </location>
</feature>
<evidence type="ECO:0000256" key="2">
    <source>
        <dbReference type="SAM" id="Phobius"/>
    </source>
</evidence>
<organism evidence="3 4">
    <name type="scientific">Ceraceosorus bombacis</name>
    <dbReference type="NCBI Taxonomy" id="401625"/>
    <lineage>
        <taxon>Eukaryota</taxon>
        <taxon>Fungi</taxon>
        <taxon>Dikarya</taxon>
        <taxon>Basidiomycota</taxon>
        <taxon>Ustilaginomycotina</taxon>
        <taxon>Exobasidiomycetes</taxon>
        <taxon>Ceraceosorales</taxon>
        <taxon>Ceraceosoraceae</taxon>
        <taxon>Ceraceosorus</taxon>
    </lineage>
</organism>
<sequence length="930" mass="103559">MRAVNTRRAERAARRRRRQLRKERQRDAKKLGAASRAARRKARAAKEKAGGVTHYSLYTPVPLTEGALADMEGEGIAASKIFNTLRRDGITQRLHALRRWRRQADGREGDLGRPELTRHHRHSHRTDQRSAMRPEGASRPRHRRRAAFAPTETQEESDAAQYVDTAEHTEEGDLALQLTLPEQGGSSSSAQSAAQPAAMSVSQSGDNAQKSSSGSMHSDRSRGPKSPHVRLQSNQSNPHRARRRHATDERHTGWHMSDVPLTPHTALTSEFARGFEADDPGEWEPLPEAALPLPESPPAAIDVQERVSGEESSTTQIGEGSAGKQPSPKGASPSSHTLKRHAAWWLDIDCPTYLDMTELSKMFPLHPLTVEDILQEEQREKIETFETLGYYFVVLRTVDERYFRYTTGSEASLSNRTLDGDKAQSSSNESTPLNAFATNVVKGGKRTDASPSESIEMQELKGDPAKDASPAVDQANQEELPEGLVGQSSRPLDESAGCSPEASRPRVDIIEGLDGRQGLEGVSVGGTALYLVVFTHGVISFHFGNVRKHVGRVQRRLLDVDQPAELTSDWIAHGLYDSSVDTFFPLLAFVEQEVEEVEMVTSEPFPINRRERRIARRIEAKRRASLVAQGVTDVAPPTSNHTLDQFDSSALPRAYESHVRRQRYVLRAFPRLVLPDRVARNLPAALTEKRMRVSRLRSAALPYGTIDESNLASREEATPRSVVQRIFRLNKPKGDRITKFLSETAQQQSEMLRRITLDRKIVTGLSRILTPKNDVVRGLRKRLVELRGTSTTAAAEMSIYMGDVHDHIITQLAHLASAEARLAEIHTAYLNAIRINNTQVSHSTDEILVILVSITVTIISMQVILALFGTNVTVPTNTHPDKLQPGEQLKYEVLGGVLGGILLVPPTIILYVRYLKRTARRRTAERRKMR</sequence>
<keyword evidence="4" id="KW-1185">Reference proteome</keyword>